<name>A0A8G2C9N2_9BACT</name>
<dbReference type="NCBIfam" id="TIGR00055">
    <property type="entry name" value="uppS"/>
    <property type="match status" value="1"/>
</dbReference>
<dbReference type="GO" id="GO:0000287">
    <property type="term" value="F:magnesium ion binding"/>
    <property type="evidence" value="ECO:0007669"/>
    <property type="project" value="UniProtKB-UniRule"/>
</dbReference>
<dbReference type="Gene3D" id="3.40.1180.10">
    <property type="entry name" value="Decaprenyl diphosphate synthase-like"/>
    <property type="match status" value="1"/>
</dbReference>
<dbReference type="Pfam" id="PF01255">
    <property type="entry name" value="Prenyltransf"/>
    <property type="match status" value="1"/>
</dbReference>
<feature type="binding site" evidence="2">
    <location>
        <position position="41"/>
    </location>
    <ligand>
        <name>substrate</name>
    </ligand>
</feature>
<reference evidence="3 6" key="2">
    <citation type="submission" date="2024-07" db="EMBL/GenBank/DDBJ databases">
        <title>Active virus-host system and metabolic interactions in a Lokiarchaeon culture.</title>
        <authorList>
            <person name="Ponce Toledo R.I."/>
            <person name="Rodrigues Oliveira T."/>
            <person name="Schleper C."/>
        </authorList>
    </citation>
    <scope>NUCLEOTIDE SEQUENCE [LARGE SCALE GENOMIC DNA]</scope>
    <source>
        <strain evidence="3 6">B35</strain>
    </source>
</reference>
<protein>
    <recommendedName>
        <fullName evidence="2">Isoprenyl transferase</fullName>
        <ecNumber evidence="2">2.5.1.-</ecNumber>
    </recommendedName>
</protein>
<comment type="subunit">
    <text evidence="2">Homodimer.</text>
</comment>
<dbReference type="InterPro" id="IPR036424">
    <property type="entry name" value="UPP_synth-like_sf"/>
</dbReference>
<dbReference type="SUPFAM" id="SSF64005">
    <property type="entry name" value="Undecaprenyl diphosphate synthase"/>
    <property type="match status" value="1"/>
</dbReference>
<proteinExistence type="inferred from homology"/>
<dbReference type="GO" id="GO:0045547">
    <property type="term" value="F:ditrans,polycis-polyprenyl diphosphate synthase [(2E,6E)-farnesyl diphosphate specific] activity"/>
    <property type="evidence" value="ECO:0007669"/>
    <property type="project" value="TreeGrafter"/>
</dbReference>
<reference evidence="4 5" key="1">
    <citation type="submission" date="2016-11" db="EMBL/GenBank/DDBJ databases">
        <authorList>
            <person name="Varghese N."/>
            <person name="Submissions S."/>
        </authorList>
    </citation>
    <scope>NUCLEOTIDE SEQUENCE [LARGE SCALE GENOMIC DNA]</scope>
    <source>
        <strain evidence="4 5">DSM 17919</strain>
    </source>
</reference>
<organism evidence="4 5">
    <name type="scientific">Halodesulfovibrio aestuarii</name>
    <dbReference type="NCBI Taxonomy" id="126333"/>
    <lineage>
        <taxon>Bacteria</taxon>
        <taxon>Pseudomonadati</taxon>
        <taxon>Thermodesulfobacteriota</taxon>
        <taxon>Desulfovibrionia</taxon>
        <taxon>Desulfovibrionales</taxon>
        <taxon>Desulfovibrionaceae</taxon>
        <taxon>Halodesulfovibrio</taxon>
    </lineage>
</organism>
<feature type="binding site" evidence="2">
    <location>
        <begin position="25"/>
        <end position="28"/>
    </location>
    <ligand>
        <name>substrate</name>
    </ligand>
</feature>
<keyword evidence="2" id="KW-0460">Magnesium</keyword>
<evidence type="ECO:0000313" key="5">
    <source>
        <dbReference type="Proteomes" id="UP000184001"/>
    </source>
</evidence>
<feature type="active site" evidence="2">
    <location>
        <position position="24"/>
    </location>
</feature>
<feature type="binding site" evidence="2">
    <location>
        <begin position="194"/>
        <end position="196"/>
    </location>
    <ligand>
        <name>substrate</name>
    </ligand>
</feature>
<dbReference type="NCBIfam" id="NF011405">
    <property type="entry name" value="PRK14830.1"/>
    <property type="match status" value="1"/>
</dbReference>
<comment type="function">
    <text evidence="2">Catalyzes the condensation of isopentenyl diphosphate (IPP) with allylic pyrophosphates generating different type of terpenoids.</text>
</comment>
<dbReference type="EC" id="2.5.1.-" evidence="2"/>
<comment type="cofactor">
    <cofactor evidence="2">
        <name>Mg(2+)</name>
        <dbReference type="ChEBI" id="CHEBI:18420"/>
    </cofactor>
    <text evidence="2">Binds 2 magnesium ions per subunit.</text>
</comment>
<dbReference type="AlphaFoldDB" id="A0A8G2C9N2"/>
<sequence>MSNSQLLDRATLEALPVHVSFIMDGNGRWAKRRGEERTAGHRAGSETVQRIVRESRKLGISNVTLYTFSRENWARPKKEVSFLFELLVSFLKKELPALIEQDIKLNIFGEISELPLAARTALQHAMKKTEKNTSMTLNLALNYSGREEIIRAAKQLITDSVPVDEITEETFAARLYSSDIPDPDLMIRTSGEVRLSNFMLFQHAYSEMYFTETLWPDFSIEEFHDVLKAYAARERRFGKTGDQLNND</sequence>
<feature type="binding site" evidence="2">
    <location>
        <position position="29"/>
    </location>
    <ligand>
        <name>substrate</name>
    </ligand>
</feature>
<feature type="binding site" evidence="2">
    <location>
        <position position="207"/>
    </location>
    <ligand>
        <name>Mg(2+)</name>
        <dbReference type="ChEBI" id="CHEBI:18420"/>
    </ligand>
</feature>
<dbReference type="Proteomes" id="UP001568358">
    <property type="component" value="Unassembled WGS sequence"/>
</dbReference>
<feature type="active site" description="Proton acceptor" evidence="2">
    <location>
        <position position="72"/>
    </location>
</feature>
<evidence type="ECO:0000313" key="4">
    <source>
        <dbReference type="EMBL" id="SHJ12451.1"/>
    </source>
</evidence>
<evidence type="ECO:0000313" key="3">
    <source>
        <dbReference type="EMBL" id="MEZ6853499.1"/>
    </source>
</evidence>
<dbReference type="GO" id="GO:0016094">
    <property type="term" value="P:polyprenol biosynthetic process"/>
    <property type="evidence" value="ECO:0007669"/>
    <property type="project" value="TreeGrafter"/>
</dbReference>
<feature type="binding site" evidence="2">
    <location>
        <position position="24"/>
    </location>
    <ligand>
        <name>Mg(2+)</name>
        <dbReference type="ChEBI" id="CHEBI:18420"/>
    </ligand>
</feature>
<keyword evidence="2" id="KW-0479">Metal-binding</keyword>
<accession>A0A8G2C9N2</accession>
<gene>
    <name evidence="3" type="ORF">AB2Z07_08155</name>
    <name evidence="4" type="ORF">SAMN05660830_01716</name>
</gene>
<dbReference type="HAMAP" id="MF_01139">
    <property type="entry name" value="ISPT"/>
    <property type="match status" value="1"/>
</dbReference>
<dbReference type="PANTHER" id="PTHR10291">
    <property type="entry name" value="DEHYDRODOLICHYL DIPHOSPHATE SYNTHASE FAMILY MEMBER"/>
    <property type="match status" value="1"/>
</dbReference>
<feature type="binding site" evidence="2">
    <location>
        <position position="188"/>
    </location>
    <ligand>
        <name>substrate</name>
    </ligand>
</feature>
<dbReference type="CDD" id="cd00475">
    <property type="entry name" value="Cis_IPPS"/>
    <property type="match status" value="1"/>
</dbReference>
<comment type="similarity">
    <text evidence="2">Belongs to the UPP synthase family.</text>
</comment>
<dbReference type="PANTHER" id="PTHR10291:SF0">
    <property type="entry name" value="DEHYDRODOLICHYL DIPHOSPHATE SYNTHASE 2"/>
    <property type="match status" value="1"/>
</dbReference>
<comment type="caution">
    <text evidence="4">The sequence shown here is derived from an EMBL/GenBank/DDBJ whole genome shotgun (WGS) entry which is preliminary data.</text>
</comment>
<evidence type="ECO:0000256" key="1">
    <source>
        <dbReference type="ARBA" id="ARBA00022679"/>
    </source>
</evidence>
<keyword evidence="6" id="KW-1185">Reference proteome</keyword>
<evidence type="ECO:0000313" key="6">
    <source>
        <dbReference type="Proteomes" id="UP001568358"/>
    </source>
</evidence>
<feature type="binding site" evidence="2">
    <location>
        <begin position="69"/>
        <end position="71"/>
    </location>
    <ligand>
        <name>substrate</name>
    </ligand>
</feature>
<evidence type="ECO:0000256" key="2">
    <source>
        <dbReference type="HAMAP-Rule" id="MF_01139"/>
    </source>
</evidence>
<dbReference type="EMBL" id="FQZR01000003">
    <property type="protein sequence ID" value="SHJ12451.1"/>
    <property type="molecule type" value="Genomic_DNA"/>
</dbReference>
<keyword evidence="1 2" id="KW-0808">Transferase</keyword>
<feature type="binding site" evidence="2">
    <location>
        <position position="75"/>
    </location>
    <ligand>
        <name>substrate</name>
    </ligand>
</feature>
<dbReference type="RefSeq" id="WP_020000321.1">
    <property type="nucleotide sequence ID" value="NZ_CP192219.1"/>
</dbReference>
<dbReference type="FunFam" id="3.40.1180.10:FF:000001">
    <property type="entry name" value="(2E,6E)-farnesyl-diphosphate-specific ditrans,polycis-undecaprenyl-diphosphate synthase"/>
    <property type="match status" value="1"/>
</dbReference>
<dbReference type="InterPro" id="IPR001441">
    <property type="entry name" value="UPP_synth-like"/>
</dbReference>
<feature type="binding site" evidence="2">
    <location>
        <position position="37"/>
    </location>
    <ligand>
        <name>substrate</name>
    </ligand>
</feature>
<dbReference type="EMBL" id="JBFSOO010000005">
    <property type="protein sequence ID" value="MEZ6853499.1"/>
    <property type="molecule type" value="Genomic_DNA"/>
</dbReference>
<dbReference type="Proteomes" id="UP000184001">
    <property type="component" value="Unassembled WGS sequence"/>
</dbReference>
<feature type="binding site" evidence="2">
    <location>
        <position position="73"/>
    </location>
    <ligand>
        <name>substrate</name>
    </ligand>
</feature>